<reference evidence="3 5" key="2">
    <citation type="submission" date="2024-07" db="EMBL/GenBank/DDBJ databases">
        <authorList>
            <person name="Akdeniz Z."/>
        </authorList>
    </citation>
    <scope>NUCLEOTIDE SEQUENCE [LARGE SCALE GENOMIC DNA]</scope>
</reference>
<evidence type="ECO:0000313" key="4">
    <source>
        <dbReference type="EMBL" id="CAL6097023.1"/>
    </source>
</evidence>
<dbReference type="Proteomes" id="UP001642409">
    <property type="component" value="Unassembled WGS sequence"/>
</dbReference>
<evidence type="ECO:0000313" key="5">
    <source>
        <dbReference type="Proteomes" id="UP001642409"/>
    </source>
</evidence>
<dbReference type="AlphaFoldDB" id="A0AA86TCY0"/>
<sequence length="523" mass="60784">MRRNEQIQQIKNQFSLEYQRQQEQLFQMARCVKNTKCHEFLKAKIVMSCYTLDCQNCIHITASDFQFTITCQSDLKYSILLCLELIQEYRQQEIVQQNVVVISQKYVSCGLLWNVILLNFRALNMVEQLLVSIFELKQFVECNIQCGHKGKQTLLLPLLLTKLGYQLYDATSGSKIETIGKIKTNGAAQFVYAQQAKALKQFKKTKVQEFEAEITFLLFQNQMKQVNQHQNITYEYYLQGLTQQSIIQPSSIIMQATPSNLAQKVAPSSLQINSLQFDAVIVHERQNQSIYRPHVDEPDDFKSETAFNCLSQEHNECLCCSQAGVSAICDLTDNSLLDSNFAFRSYQNLNEETCNMQGTLVLEDAEVASQHEELINQIAVMRMLRSQESQIYARYDKVFRTVLQQQTKRIDMQQKNMAYVQNLFRRKINRQNYESFWGQIDASLNAEPGFALSYFESVYSAKSLQGTKLTQNDHFNLYFLLQQHSADEISFKLSKTEYYTNKQITQRELAFECDWLLQNISKI</sequence>
<dbReference type="EMBL" id="CATOUU010000066">
    <property type="protein sequence ID" value="CAI9915174.1"/>
    <property type="molecule type" value="Genomic_DNA"/>
</dbReference>
<comment type="caution">
    <text evidence="1">The sequence shown here is derived from an EMBL/GenBank/DDBJ whole genome shotgun (WGS) entry which is preliminary data.</text>
</comment>
<gene>
    <name evidence="3" type="ORF">HINF_LOCUS10200</name>
    <name evidence="1" type="ORF">HINF_LOCUS2819</name>
    <name evidence="2" type="ORF">HINF_LOCUS64763</name>
    <name evidence="4" type="ORF">HINF_LOCUS68709</name>
</gene>
<proteinExistence type="predicted"/>
<keyword evidence="5" id="KW-1185">Reference proteome</keyword>
<dbReference type="EMBL" id="CAXDID020000491">
    <property type="protein sequence ID" value="CAL6097023.1"/>
    <property type="molecule type" value="Genomic_DNA"/>
</dbReference>
<organism evidence="1">
    <name type="scientific">Hexamita inflata</name>
    <dbReference type="NCBI Taxonomy" id="28002"/>
    <lineage>
        <taxon>Eukaryota</taxon>
        <taxon>Metamonada</taxon>
        <taxon>Diplomonadida</taxon>
        <taxon>Hexamitidae</taxon>
        <taxon>Hexamitinae</taxon>
        <taxon>Hexamita</taxon>
    </lineage>
</organism>
<protein>
    <submittedName>
        <fullName evidence="3">Hypothetical_protein</fullName>
    </submittedName>
</protein>
<evidence type="ECO:0000313" key="3">
    <source>
        <dbReference type="EMBL" id="CAL5988088.1"/>
    </source>
</evidence>
<evidence type="ECO:0000313" key="1">
    <source>
        <dbReference type="EMBL" id="CAI9915174.1"/>
    </source>
</evidence>
<name>A0AA86TCY0_9EUKA</name>
<dbReference type="EMBL" id="CATOUU010001177">
    <property type="protein sequence ID" value="CAI9977118.1"/>
    <property type="molecule type" value="Genomic_DNA"/>
</dbReference>
<dbReference type="EMBL" id="CAXDID020000022">
    <property type="protein sequence ID" value="CAL5988088.1"/>
    <property type="molecule type" value="Genomic_DNA"/>
</dbReference>
<reference evidence="1" key="1">
    <citation type="submission" date="2023-06" db="EMBL/GenBank/DDBJ databases">
        <authorList>
            <person name="Kurt Z."/>
        </authorList>
    </citation>
    <scope>NUCLEOTIDE SEQUENCE</scope>
</reference>
<accession>A0AA86TCY0</accession>
<evidence type="ECO:0000313" key="2">
    <source>
        <dbReference type="EMBL" id="CAI9977118.1"/>
    </source>
</evidence>